<keyword evidence="8" id="KW-0046">Antibiotic resistance</keyword>
<evidence type="ECO:0000313" key="12">
    <source>
        <dbReference type="Proteomes" id="UP000646523"/>
    </source>
</evidence>
<keyword evidence="12" id="KW-1185">Reference proteome</keyword>
<comment type="subcellular location">
    <subcellularLocation>
        <location evidence="1">Cell membrane</location>
        <topology evidence="1">Peripheral membrane protein</topology>
        <orientation evidence="1">Cytoplasmic side</orientation>
    </subcellularLocation>
</comment>
<evidence type="ECO:0000256" key="1">
    <source>
        <dbReference type="ARBA" id="ARBA00004413"/>
    </source>
</evidence>
<dbReference type="SUPFAM" id="SSF52540">
    <property type="entry name" value="P-loop containing nucleoside triphosphate hydrolases"/>
    <property type="match status" value="1"/>
</dbReference>
<evidence type="ECO:0000256" key="8">
    <source>
        <dbReference type="ARBA" id="ARBA00023251"/>
    </source>
</evidence>
<dbReference type="GO" id="GO:0005524">
    <property type="term" value="F:ATP binding"/>
    <property type="evidence" value="ECO:0007669"/>
    <property type="project" value="UniProtKB-KW"/>
</dbReference>
<organism evidence="11 12">
    <name type="scientific">Nonomuraea cavernae</name>
    <dbReference type="NCBI Taxonomy" id="2045107"/>
    <lineage>
        <taxon>Bacteria</taxon>
        <taxon>Bacillati</taxon>
        <taxon>Actinomycetota</taxon>
        <taxon>Actinomycetes</taxon>
        <taxon>Streptosporangiales</taxon>
        <taxon>Streptosporangiaceae</taxon>
        <taxon>Nonomuraea</taxon>
    </lineage>
</organism>
<dbReference type="PROSITE" id="PS00211">
    <property type="entry name" value="ABC_TRANSPORTER_1"/>
    <property type="match status" value="1"/>
</dbReference>
<dbReference type="Pfam" id="PF00005">
    <property type="entry name" value="ABC_tran"/>
    <property type="match status" value="1"/>
</dbReference>
<dbReference type="Pfam" id="PF13732">
    <property type="entry name" value="DrrA1-3_C"/>
    <property type="match status" value="1"/>
</dbReference>
<keyword evidence="7" id="KW-0472">Membrane</keyword>
<gene>
    <name evidence="11" type="ORF">GCM10012289_77200</name>
</gene>
<dbReference type="GO" id="GO:0043215">
    <property type="term" value="P:daunorubicin transport"/>
    <property type="evidence" value="ECO:0007669"/>
    <property type="project" value="InterPro"/>
</dbReference>
<dbReference type="GO" id="GO:0046677">
    <property type="term" value="P:response to antibiotic"/>
    <property type="evidence" value="ECO:0007669"/>
    <property type="project" value="UniProtKB-KW"/>
</dbReference>
<dbReference type="SMART" id="SM00382">
    <property type="entry name" value="AAA"/>
    <property type="match status" value="1"/>
</dbReference>
<keyword evidence="5 11" id="KW-0067">ATP-binding</keyword>
<dbReference type="Proteomes" id="UP000646523">
    <property type="component" value="Unassembled WGS sequence"/>
</dbReference>
<dbReference type="InterPro" id="IPR003439">
    <property type="entry name" value="ABC_transporter-like_ATP-bd"/>
</dbReference>
<comment type="similarity">
    <text evidence="9">Belongs to the ABC transporter superfamily. Drug exporter-1 (DrugE1) (TC 3.A.1.105) family.</text>
</comment>
<name>A0A918DV89_9ACTN</name>
<reference evidence="11" key="1">
    <citation type="journal article" date="2014" name="Int. J. Syst. Evol. Microbiol.">
        <title>Complete genome sequence of Corynebacterium casei LMG S-19264T (=DSM 44701T), isolated from a smear-ripened cheese.</title>
        <authorList>
            <consortium name="US DOE Joint Genome Institute (JGI-PGF)"/>
            <person name="Walter F."/>
            <person name="Albersmeier A."/>
            <person name="Kalinowski J."/>
            <person name="Ruckert C."/>
        </authorList>
    </citation>
    <scope>NUCLEOTIDE SEQUENCE</scope>
    <source>
        <strain evidence="11">CGMCC 4.7368</strain>
    </source>
</reference>
<keyword evidence="6" id="KW-1278">Translocase</keyword>
<dbReference type="InterPro" id="IPR017871">
    <property type="entry name" value="ABC_transporter-like_CS"/>
</dbReference>
<dbReference type="NCBIfam" id="TIGR01188">
    <property type="entry name" value="drrA"/>
    <property type="match status" value="1"/>
</dbReference>
<dbReference type="GO" id="GO:0005886">
    <property type="term" value="C:plasma membrane"/>
    <property type="evidence" value="ECO:0007669"/>
    <property type="project" value="UniProtKB-SubCell"/>
</dbReference>
<dbReference type="GO" id="GO:1900753">
    <property type="term" value="P:doxorubicin transport"/>
    <property type="evidence" value="ECO:0007669"/>
    <property type="project" value="InterPro"/>
</dbReference>
<feature type="domain" description="ABC transporter" evidence="10">
    <location>
        <begin position="14"/>
        <end position="244"/>
    </location>
</feature>
<reference evidence="11" key="2">
    <citation type="submission" date="2020-09" db="EMBL/GenBank/DDBJ databases">
        <authorList>
            <person name="Sun Q."/>
            <person name="Zhou Y."/>
        </authorList>
    </citation>
    <scope>NUCLEOTIDE SEQUENCE</scope>
    <source>
        <strain evidence="11">CGMCC 4.7368</strain>
    </source>
</reference>
<evidence type="ECO:0000256" key="7">
    <source>
        <dbReference type="ARBA" id="ARBA00023136"/>
    </source>
</evidence>
<dbReference type="InterPro" id="IPR050763">
    <property type="entry name" value="ABC_transporter_ATP-binding"/>
</dbReference>
<dbReference type="InterPro" id="IPR027417">
    <property type="entry name" value="P-loop_NTPase"/>
</dbReference>
<dbReference type="GO" id="GO:0016887">
    <property type="term" value="F:ATP hydrolysis activity"/>
    <property type="evidence" value="ECO:0007669"/>
    <property type="project" value="InterPro"/>
</dbReference>
<accession>A0A918DV89</accession>
<comment type="caution">
    <text evidence="11">The sequence shown here is derived from an EMBL/GenBank/DDBJ whole genome shotgun (WGS) entry which is preliminary data.</text>
</comment>
<dbReference type="Gene3D" id="3.40.50.300">
    <property type="entry name" value="P-loop containing nucleotide triphosphate hydrolases"/>
    <property type="match status" value="1"/>
</dbReference>
<evidence type="ECO:0000256" key="6">
    <source>
        <dbReference type="ARBA" id="ARBA00022967"/>
    </source>
</evidence>
<evidence type="ECO:0000259" key="10">
    <source>
        <dbReference type="PROSITE" id="PS50893"/>
    </source>
</evidence>
<sequence>MPGPRAERAMNGGIQAEGLVKRYGSVLALDGLDLHAPEGQVLGLLGPNGAGKSTLVRILATLLRPDGGHARVCGFDVAREAQAVRRVVGLAGQYAAVDEYLTARENLNIFGLLARMTPAAVRARSEELIERFDLTRAADRPVRTYSGGMRRRLDLGVALLAAPRVLFLDEPTTGLDPRGRAEVWRVLGDLVKEGTTALVTTQYLEEADQFADLIVVIDQGREVATGKPAELKDRVGGDHLEVAVRYASDLPPAMAALAAAGLAEPKADEDTLRVTAVLPGGASRLADVIRELDTGGVEVADLTVRRPTLDDVFFALTRKADEHDRD</sequence>
<protein>
    <submittedName>
        <fullName evidence="11">Daunorubicin resistance protein DrrA family ABC transporter ATP-binding protein</fullName>
    </submittedName>
</protein>
<proteinExistence type="inferred from homology"/>
<evidence type="ECO:0000256" key="2">
    <source>
        <dbReference type="ARBA" id="ARBA00022448"/>
    </source>
</evidence>
<keyword evidence="3" id="KW-1003">Cell membrane</keyword>
<keyword evidence="4" id="KW-0547">Nucleotide-binding</keyword>
<evidence type="ECO:0000256" key="3">
    <source>
        <dbReference type="ARBA" id="ARBA00022475"/>
    </source>
</evidence>
<evidence type="ECO:0000256" key="4">
    <source>
        <dbReference type="ARBA" id="ARBA00022741"/>
    </source>
</evidence>
<dbReference type="AlphaFoldDB" id="A0A918DV89"/>
<dbReference type="InterPro" id="IPR025302">
    <property type="entry name" value="DrrA1/2-like_C"/>
</dbReference>
<dbReference type="InterPro" id="IPR005894">
    <property type="entry name" value="DrrA"/>
</dbReference>
<dbReference type="PANTHER" id="PTHR42711:SF19">
    <property type="entry name" value="DOXORUBICIN RESISTANCE ATP-BINDING PROTEIN DRRA"/>
    <property type="match status" value="1"/>
</dbReference>
<dbReference type="PANTHER" id="PTHR42711">
    <property type="entry name" value="ABC TRANSPORTER ATP-BINDING PROTEIN"/>
    <property type="match status" value="1"/>
</dbReference>
<evidence type="ECO:0000313" key="11">
    <source>
        <dbReference type="EMBL" id="GGO83535.1"/>
    </source>
</evidence>
<dbReference type="EMBL" id="BMNH01000054">
    <property type="protein sequence ID" value="GGO83535.1"/>
    <property type="molecule type" value="Genomic_DNA"/>
</dbReference>
<evidence type="ECO:0000256" key="9">
    <source>
        <dbReference type="ARBA" id="ARBA00049985"/>
    </source>
</evidence>
<dbReference type="PROSITE" id="PS50893">
    <property type="entry name" value="ABC_TRANSPORTER_2"/>
    <property type="match status" value="1"/>
</dbReference>
<keyword evidence="2" id="KW-0813">Transport</keyword>
<evidence type="ECO:0000256" key="5">
    <source>
        <dbReference type="ARBA" id="ARBA00022840"/>
    </source>
</evidence>
<dbReference type="InterPro" id="IPR003593">
    <property type="entry name" value="AAA+_ATPase"/>
</dbReference>